<reference evidence="1 2" key="1">
    <citation type="submission" date="2015-09" db="EMBL/GenBank/DDBJ databases">
        <authorList>
            <consortium name="Pathogen Informatics"/>
        </authorList>
    </citation>
    <scope>NUCLEOTIDE SEQUENCE [LARGE SCALE GENOMIC DNA]</scope>
    <source>
        <strain evidence="1 2">2789STDY5834899</strain>
    </source>
</reference>
<evidence type="ECO:0000313" key="2">
    <source>
        <dbReference type="Proteomes" id="UP000095576"/>
    </source>
</evidence>
<name>A0A174KUL8_BACT4</name>
<dbReference type="SUPFAM" id="SSF103088">
    <property type="entry name" value="OmpA-like"/>
    <property type="match status" value="1"/>
</dbReference>
<protein>
    <submittedName>
        <fullName evidence="1">Putative exported transmembrane protein</fullName>
    </submittedName>
</protein>
<dbReference type="InterPro" id="IPR036737">
    <property type="entry name" value="OmpA-like_sf"/>
</dbReference>
<accession>A0A174KUL8</accession>
<organism evidence="1 2">
    <name type="scientific">Bacteroides thetaiotaomicron</name>
    <dbReference type="NCBI Taxonomy" id="818"/>
    <lineage>
        <taxon>Bacteria</taxon>
        <taxon>Pseudomonadati</taxon>
        <taxon>Bacteroidota</taxon>
        <taxon>Bacteroidia</taxon>
        <taxon>Bacteroidales</taxon>
        <taxon>Bacteroidaceae</taxon>
        <taxon>Bacteroides</taxon>
    </lineage>
</organism>
<proteinExistence type="predicted"/>
<sequence>MFYIALFCKIFFKRFKTVNLSWCCVVMKRARITCHLLLLFLFILPIQAMKVPEDTLKDTLYVQVRFQLGYSSVDTLFGDNKIHLEHLVSLLNNAASDSSAIIKSITIKGCASPEGYTPMNRKLSEKRAQNVRTYILNKTHLADSIVKVAPSDVDWELLSKMIATADQPWRDEAIEIIANTPIWIFDKDNRIIDGRKNRLCMLRGGRAWNYMKEKFFPDMRNARFRIICEREMLVVETPAQAPVASDQDSIISNQDLITQVPDTADVHVPVSSSEVISTTTIPPTEKEHRRMKALLKTNMLYDIAAIPNIGIEVAIGQRWSVGANWMYAWWSNDAKHRYWRVYGGDVELRTRLGRVPRASVSPFAGHHLGVYASMVTYDLQFGNRTGVIGDKYNYAAGISYGYSLPITHRLNLDFTAGVGYAWGKYKKHHPMDGHDVWISTHRLKRFGPTRLEIGLQWLLGKDNHNARKGGRK</sequence>
<dbReference type="InterPro" id="IPR021958">
    <property type="entry name" value="DUF3575"/>
</dbReference>
<dbReference type="Proteomes" id="UP000095576">
    <property type="component" value="Unassembled WGS sequence"/>
</dbReference>
<dbReference type="AlphaFoldDB" id="A0A174KUL8"/>
<dbReference type="Gene3D" id="3.30.1330.60">
    <property type="entry name" value="OmpA-like domain"/>
    <property type="match status" value="1"/>
</dbReference>
<dbReference type="Pfam" id="PF12099">
    <property type="entry name" value="DUF3575"/>
    <property type="match status" value="1"/>
</dbReference>
<dbReference type="EMBL" id="CZAP01000003">
    <property type="protein sequence ID" value="CUP15733.1"/>
    <property type="molecule type" value="Genomic_DNA"/>
</dbReference>
<keyword evidence="1" id="KW-0472">Membrane</keyword>
<gene>
    <name evidence="1" type="ORF">ERS852511_01294</name>
</gene>
<evidence type="ECO:0000313" key="1">
    <source>
        <dbReference type="EMBL" id="CUP15733.1"/>
    </source>
</evidence>
<keyword evidence="1" id="KW-0812">Transmembrane</keyword>